<dbReference type="GO" id="GO:0003910">
    <property type="term" value="F:DNA ligase (ATP) activity"/>
    <property type="evidence" value="ECO:0007669"/>
    <property type="project" value="UniProtKB-EC"/>
</dbReference>
<feature type="non-terminal residue" evidence="2">
    <location>
        <position position="1"/>
    </location>
</feature>
<dbReference type="EC" id="6.5.1.1" evidence="2"/>
<feature type="region of interest" description="Disordered" evidence="1">
    <location>
        <begin position="46"/>
        <end position="71"/>
    </location>
</feature>
<proteinExistence type="predicted"/>
<sequence>ESRWSGGKDMSWVPVRPGVVVEISYDQLTGNAFRHATRFERWRPDKTPEMCTMGQLERPAGPGIETVFGSP</sequence>
<protein>
    <submittedName>
        <fullName evidence="2">ATP-dependent DNA ligase LigC</fullName>
        <ecNumber evidence="2">6.5.1.1</ecNumber>
    </submittedName>
</protein>
<reference evidence="2" key="1">
    <citation type="submission" date="2018-06" db="EMBL/GenBank/DDBJ databases">
        <authorList>
            <person name="Zhirakovskaya E."/>
        </authorList>
    </citation>
    <scope>NUCLEOTIDE SEQUENCE</scope>
</reference>
<evidence type="ECO:0000256" key="1">
    <source>
        <dbReference type="SAM" id="MobiDB-lite"/>
    </source>
</evidence>
<dbReference type="AlphaFoldDB" id="A0A3B0TL72"/>
<gene>
    <name evidence="2" type="ORF">MNBD_ACTINO02-1828</name>
</gene>
<dbReference type="EMBL" id="UOEK01000572">
    <property type="protein sequence ID" value="VAW09404.1"/>
    <property type="molecule type" value="Genomic_DNA"/>
</dbReference>
<dbReference type="Gene3D" id="2.40.50.140">
    <property type="entry name" value="Nucleic acid-binding proteins"/>
    <property type="match status" value="1"/>
</dbReference>
<dbReference type="InterPro" id="IPR012340">
    <property type="entry name" value="NA-bd_OB-fold"/>
</dbReference>
<dbReference type="SUPFAM" id="SSF50249">
    <property type="entry name" value="Nucleic acid-binding proteins"/>
    <property type="match status" value="1"/>
</dbReference>
<name>A0A3B0TL72_9ZZZZ</name>
<keyword evidence="2" id="KW-0436">Ligase</keyword>
<evidence type="ECO:0000313" key="2">
    <source>
        <dbReference type="EMBL" id="VAW09404.1"/>
    </source>
</evidence>
<accession>A0A3B0TL72</accession>
<organism evidence="2">
    <name type="scientific">hydrothermal vent metagenome</name>
    <dbReference type="NCBI Taxonomy" id="652676"/>
    <lineage>
        <taxon>unclassified sequences</taxon>
        <taxon>metagenomes</taxon>
        <taxon>ecological metagenomes</taxon>
    </lineage>
</organism>